<name>Q75AV7_EREGS</name>
<dbReference type="OMA" id="QYWTSED"/>
<dbReference type="InterPro" id="IPR029058">
    <property type="entry name" value="AB_hydrolase_fold"/>
</dbReference>
<dbReference type="GO" id="GO:0008474">
    <property type="term" value="F:palmitoyl-(protein) hydrolase activity"/>
    <property type="evidence" value="ECO:0000318"/>
    <property type="project" value="GO_Central"/>
</dbReference>
<dbReference type="SUPFAM" id="SSF53474">
    <property type="entry name" value="alpha/beta-Hydrolases"/>
    <property type="match status" value="1"/>
</dbReference>
<keyword evidence="3" id="KW-1185">Reference proteome</keyword>
<accession>Q75AV7</accession>
<dbReference type="HOGENOM" id="CLU_029375_2_0_1"/>
<dbReference type="Pfam" id="PF12146">
    <property type="entry name" value="Hydrolase_4"/>
    <property type="match status" value="1"/>
</dbReference>
<dbReference type="ESTHER" id="ashgo-q75av7">
    <property type="family name" value="ABHD13-BEM46"/>
</dbReference>
<dbReference type="PANTHER" id="PTHR12277">
    <property type="entry name" value="ALPHA/BETA HYDROLASE DOMAIN-CONTAINING PROTEIN"/>
    <property type="match status" value="1"/>
</dbReference>
<protein>
    <submittedName>
        <fullName evidence="2">ADL187Wp</fullName>
    </submittedName>
</protein>
<reference evidence="3" key="2">
    <citation type="journal article" date="2013" name="G3 (Bethesda)">
        <title>Genomes of Ashbya fungi isolated from insects reveal four mating-type loci, numerous translocations, lack of transposons, and distinct gene duplications.</title>
        <authorList>
            <person name="Dietrich F.S."/>
            <person name="Voegeli S."/>
            <person name="Kuo S."/>
            <person name="Philippsen P."/>
        </authorList>
    </citation>
    <scope>GENOME REANNOTATION</scope>
    <source>
        <strain evidence="3">ATCC 10895 / CBS 109.51 / FGSC 9923 / NRRL Y-1056</strain>
    </source>
</reference>
<evidence type="ECO:0000313" key="2">
    <source>
        <dbReference type="EMBL" id="AAS51733.1"/>
    </source>
</evidence>
<dbReference type="AlphaFoldDB" id="Q75AV7"/>
<dbReference type="EMBL" id="AE016817">
    <property type="protein sequence ID" value="AAS51733.1"/>
    <property type="molecule type" value="Genomic_DNA"/>
</dbReference>
<dbReference type="InterPro" id="IPR022742">
    <property type="entry name" value="Hydrolase_4"/>
</dbReference>
<dbReference type="STRING" id="284811.Q75AV7"/>
<dbReference type="KEGG" id="ago:AGOS_ADL187W"/>
<evidence type="ECO:0000313" key="3">
    <source>
        <dbReference type="Proteomes" id="UP000000591"/>
    </source>
</evidence>
<dbReference type="PANTHER" id="PTHR12277:SF81">
    <property type="entry name" value="PROTEIN ABHD13"/>
    <property type="match status" value="1"/>
</dbReference>
<proteinExistence type="predicted"/>
<dbReference type="FunCoup" id="Q75AV7">
    <property type="interactions" value="660"/>
</dbReference>
<reference evidence="2 3" key="1">
    <citation type="journal article" date="2004" name="Science">
        <title>The Ashbya gossypii genome as a tool for mapping the ancient Saccharomyces cerevisiae genome.</title>
        <authorList>
            <person name="Dietrich F.S."/>
            <person name="Voegeli S."/>
            <person name="Brachat S."/>
            <person name="Lerch A."/>
            <person name="Gates K."/>
            <person name="Steiner S."/>
            <person name="Mohr C."/>
            <person name="Pohlmann R."/>
            <person name="Luedi P."/>
            <person name="Choi S."/>
            <person name="Wing R.A."/>
            <person name="Flavier A."/>
            <person name="Gaffney T.D."/>
            <person name="Philippsen P."/>
        </authorList>
    </citation>
    <scope>NUCLEOTIDE SEQUENCE [LARGE SCALE GENOMIC DNA]</scope>
    <source>
        <strain evidence="3">ATCC 10895 / CBS 109.51 / FGSC 9923 / NRRL Y-1056</strain>
    </source>
</reference>
<dbReference type="Proteomes" id="UP000000591">
    <property type="component" value="Chromosome IV"/>
</dbReference>
<sequence length="285" mass="32571">MVIQQMFKMVVGGTAVVITACLGALYVYQSKLVYPSWAQGARKHVDTPDLYGLPYQELRLRTRDGVEIRAFDIRNLRSKGTILVLAPNGGNIGYFLSVAELLYRQMGLSVFLYSYRGYGYSEGEPSEQGLKLDADRVMEYMRKDEFYRTQRLVLYGRSLGGANALYIARKYGAQCDALILENTFLSIPKVIPYVFPYLRYVSFLCREVWNSEEEIRLVDETIPILFLSGLKDEIVPPSHMQALYSLSKSSGKKFVTFADGYHNDTIIQNGYWDVVHDFLQKHDVI</sequence>
<organism evidence="2 3">
    <name type="scientific">Eremothecium gossypii (strain ATCC 10895 / CBS 109.51 / FGSC 9923 / NRRL Y-1056)</name>
    <name type="common">Yeast</name>
    <name type="synonym">Ashbya gossypii</name>
    <dbReference type="NCBI Taxonomy" id="284811"/>
    <lineage>
        <taxon>Eukaryota</taxon>
        <taxon>Fungi</taxon>
        <taxon>Dikarya</taxon>
        <taxon>Ascomycota</taxon>
        <taxon>Saccharomycotina</taxon>
        <taxon>Saccharomycetes</taxon>
        <taxon>Saccharomycetales</taxon>
        <taxon>Saccharomycetaceae</taxon>
        <taxon>Eremothecium</taxon>
    </lineage>
</organism>
<gene>
    <name evidence="2" type="ORF">AGOS_ADL187W</name>
</gene>
<dbReference type="eggNOG" id="KOG4391">
    <property type="taxonomic scope" value="Eukaryota"/>
</dbReference>
<dbReference type="RefSeq" id="NP_983909.1">
    <property type="nucleotide sequence ID" value="NM_209262.1"/>
</dbReference>
<dbReference type="GO" id="GO:0016020">
    <property type="term" value="C:membrane"/>
    <property type="evidence" value="ECO:0000318"/>
    <property type="project" value="GO_Central"/>
</dbReference>
<dbReference type="InParanoid" id="Q75AV7"/>
<dbReference type="GeneID" id="4620051"/>
<dbReference type="Gene3D" id="3.40.50.1820">
    <property type="entry name" value="alpha/beta hydrolase"/>
    <property type="match status" value="1"/>
</dbReference>
<feature type="domain" description="Serine aminopeptidase S33" evidence="1">
    <location>
        <begin position="88"/>
        <end position="194"/>
    </location>
</feature>
<dbReference type="MEROPS" id="S09.A35"/>
<evidence type="ECO:0000259" key="1">
    <source>
        <dbReference type="Pfam" id="PF12146"/>
    </source>
</evidence>
<dbReference type="OrthoDB" id="10249433at2759"/>